<accession>A0ABM7M2E2</accession>
<dbReference type="Proteomes" id="UP000676967">
    <property type="component" value="Chromosome"/>
</dbReference>
<name>A0ABM7M2E2_9ACTN</name>
<reference evidence="1 2" key="1">
    <citation type="submission" date="2020-08" db="EMBL/GenBank/DDBJ databases">
        <title>Whole genome shotgun sequence of Actinoplanes ianthinogenes NBRC 13996.</title>
        <authorList>
            <person name="Komaki H."/>
            <person name="Tamura T."/>
        </authorList>
    </citation>
    <scope>NUCLEOTIDE SEQUENCE [LARGE SCALE GENOMIC DNA]</scope>
    <source>
        <strain evidence="1 2">NBRC 13996</strain>
    </source>
</reference>
<keyword evidence="2" id="KW-1185">Reference proteome</keyword>
<organism evidence="1 2">
    <name type="scientific">Actinoplanes ianthinogenes</name>
    <dbReference type="NCBI Taxonomy" id="122358"/>
    <lineage>
        <taxon>Bacteria</taxon>
        <taxon>Bacillati</taxon>
        <taxon>Actinomycetota</taxon>
        <taxon>Actinomycetes</taxon>
        <taxon>Micromonosporales</taxon>
        <taxon>Micromonosporaceae</taxon>
        <taxon>Actinoplanes</taxon>
    </lineage>
</organism>
<gene>
    <name evidence="1" type="ORF">Aiant_63930</name>
</gene>
<dbReference type="EMBL" id="AP023356">
    <property type="protein sequence ID" value="BCJ45736.1"/>
    <property type="molecule type" value="Genomic_DNA"/>
</dbReference>
<proteinExistence type="predicted"/>
<sequence>MRLDRLRLTLTWPRPGWRRLGLGWSARRVDPVHGGGYGFGVRVAEAPQFLSMSATQTEFPASLLLTAEFVLLR</sequence>
<evidence type="ECO:0000313" key="2">
    <source>
        <dbReference type="Proteomes" id="UP000676967"/>
    </source>
</evidence>
<protein>
    <submittedName>
        <fullName evidence="1">Uncharacterized protein</fullName>
    </submittedName>
</protein>
<evidence type="ECO:0000313" key="1">
    <source>
        <dbReference type="EMBL" id="BCJ45736.1"/>
    </source>
</evidence>